<feature type="compositionally biased region" description="Pro residues" evidence="1">
    <location>
        <begin position="33"/>
        <end position="53"/>
    </location>
</feature>
<proteinExistence type="predicted"/>
<keyword evidence="3" id="KW-1185">Reference proteome</keyword>
<organism evidence="2 3">
    <name type="scientific">Marinactinospora thermotolerans DSM 45154</name>
    <dbReference type="NCBI Taxonomy" id="1122192"/>
    <lineage>
        <taxon>Bacteria</taxon>
        <taxon>Bacillati</taxon>
        <taxon>Actinomycetota</taxon>
        <taxon>Actinomycetes</taxon>
        <taxon>Streptosporangiales</taxon>
        <taxon>Nocardiopsidaceae</taxon>
        <taxon>Marinactinospora</taxon>
    </lineage>
</organism>
<dbReference type="AlphaFoldDB" id="A0A1T4RMW8"/>
<sequence>MPSHPQDRGGAVRAAPFGTVVALGLLTGCSPSGEPPAASPSSPAPSPTEPAAPSPSASFAALPPQEAVGAWSSSSPTSDLALLPSAMSLEIDEDGQASTSGAPLEYYVESTAGASIPICLGEAHLDTDPATLTLECVDIATLGPGDVEGPEYEAELSVSTQDGRDTLTLVWEGGRIEQLSRDEPDADVSPSPA</sequence>
<dbReference type="EMBL" id="FUWS01000007">
    <property type="protein sequence ID" value="SKA17309.1"/>
    <property type="molecule type" value="Genomic_DNA"/>
</dbReference>
<accession>A0A1T4RMW8</accession>
<evidence type="ECO:0000313" key="2">
    <source>
        <dbReference type="EMBL" id="SKA17309.1"/>
    </source>
</evidence>
<evidence type="ECO:0000256" key="1">
    <source>
        <dbReference type="SAM" id="MobiDB-lite"/>
    </source>
</evidence>
<feature type="compositionally biased region" description="Low complexity" evidence="1">
    <location>
        <begin position="54"/>
        <end position="64"/>
    </location>
</feature>
<name>A0A1T4RMW8_9ACTN</name>
<evidence type="ECO:0000313" key="3">
    <source>
        <dbReference type="Proteomes" id="UP000190637"/>
    </source>
</evidence>
<protein>
    <submittedName>
        <fullName evidence="2">Uncharacterized protein</fullName>
    </submittedName>
</protein>
<dbReference type="Proteomes" id="UP000190637">
    <property type="component" value="Unassembled WGS sequence"/>
</dbReference>
<gene>
    <name evidence="2" type="ORF">SAMN02745673_02813</name>
</gene>
<feature type="region of interest" description="Disordered" evidence="1">
    <location>
        <begin position="25"/>
        <end position="76"/>
    </location>
</feature>
<reference evidence="2 3" key="1">
    <citation type="submission" date="2017-02" db="EMBL/GenBank/DDBJ databases">
        <authorList>
            <person name="Peterson S.W."/>
        </authorList>
    </citation>
    <scope>NUCLEOTIDE SEQUENCE [LARGE SCALE GENOMIC DNA]</scope>
    <source>
        <strain evidence="2 3">DSM 45154</strain>
    </source>
</reference>
<dbReference type="RefSeq" id="WP_159457269.1">
    <property type="nucleotide sequence ID" value="NZ_FUWS01000007.1"/>
</dbReference>